<dbReference type="EMBL" id="HBGS01053509">
    <property type="protein sequence ID" value="CAD9472222.1"/>
    <property type="molecule type" value="Transcribed_RNA"/>
</dbReference>
<name>A0A6U3XUQ4_9STRA</name>
<reference evidence="2" key="1">
    <citation type="submission" date="2021-01" db="EMBL/GenBank/DDBJ databases">
        <authorList>
            <person name="Corre E."/>
            <person name="Pelletier E."/>
            <person name="Niang G."/>
            <person name="Scheremetjew M."/>
            <person name="Finn R."/>
            <person name="Kale V."/>
            <person name="Holt S."/>
            <person name="Cochrane G."/>
            <person name="Meng A."/>
            <person name="Brown T."/>
            <person name="Cohen L."/>
        </authorList>
    </citation>
    <scope>NUCLEOTIDE SEQUENCE</scope>
    <source>
        <strain evidence="2">CCMP1381</strain>
    </source>
</reference>
<sequence length="186" mass="21837">MARIHNKKRRLSSIGRCCINLDAKYEQLRSSLKKENTIEPGLDEIEEDVILHKSTPSLELFFNSFVPFVADRSDELKQSQPSRWHSRRQKVTRSRLTSKQRAEIERRFVLVLKDPAVDCLGQDLIANFLAARQANKKEQRIKLRARSSVKRTPVHSRRLEKKMFKQRRSFTTRNIHQPSARAFAQQ</sequence>
<gene>
    <name evidence="1" type="ORF">DSPE1174_LOCUS27604</name>
    <name evidence="2" type="ORF">DSPE1174_LOCUS27605</name>
</gene>
<accession>A0A6U3XUQ4</accession>
<organism evidence="2">
    <name type="scientific">Octactis speculum</name>
    <dbReference type="NCBI Taxonomy" id="3111310"/>
    <lineage>
        <taxon>Eukaryota</taxon>
        <taxon>Sar</taxon>
        <taxon>Stramenopiles</taxon>
        <taxon>Ochrophyta</taxon>
        <taxon>Dictyochophyceae</taxon>
        <taxon>Dictyochales</taxon>
        <taxon>Dictyochaceae</taxon>
        <taxon>Octactis</taxon>
    </lineage>
</organism>
<protein>
    <submittedName>
        <fullName evidence="2">Uncharacterized protein</fullName>
    </submittedName>
</protein>
<proteinExistence type="predicted"/>
<evidence type="ECO:0000313" key="2">
    <source>
        <dbReference type="EMBL" id="CAD9472227.1"/>
    </source>
</evidence>
<dbReference type="EMBL" id="HBGS01053510">
    <property type="protein sequence ID" value="CAD9472227.1"/>
    <property type="molecule type" value="Transcribed_RNA"/>
</dbReference>
<evidence type="ECO:0000313" key="1">
    <source>
        <dbReference type="EMBL" id="CAD9472222.1"/>
    </source>
</evidence>
<dbReference type="AlphaFoldDB" id="A0A6U3XUQ4"/>